<dbReference type="AlphaFoldDB" id="A0A6A6NQ42"/>
<dbReference type="Pfam" id="PF09429">
    <property type="entry name" value="Wbp11"/>
    <property type="match status" value="1"/>
</dbReference>
<feature type="compositionally biased region" description="Basic and acidic residues" evidence="1">
    <location>
        <begin position="235"/>
        <end position="254"/>
    </location>
</feature>
<name>A0A6A6NQ42_9PEZI</name>
<sequence>MAKDRDRALNPAAAARKAEKAKALKKSKAQVTAQRNEKLARRNPERLQRQIDELKALEARGEVLRPRDKQTLQELEKDVRAIRRAREALGDNAPQFPQRRERREGDGQRGGGNEGCVLGKRTRDGHRVQRRRSSSVSSSDTDPDARGIPMPRDTPPPIPRRRRNRDHGQVPQHEGLHALPPKPDSAPEAPKTVYSAAPQIRDLRKEATSKFVPVAVARRAGGQAKVTGGGGTTKQETDVAEKNVDDRATSEAAHKTMSVQAEEGPNASVDDELKRFQSEVKNVEMEEVSDEDR</sequence>
<dbReference type="EMBL" id="MU001697">
    <property type="protein sequence ID" value="KAF2453433.1"/>
    <property type="molecule type" value="Genomic_DNA"/>
</dbReference>
<feature type="domain" description="Wbp11/ELF5/Saf1 N-terminal" evidence="2">
    <location>
        <begin position="7"/>
        <end position="83"/>
    </location>
</feature>
<dbReference type="InterPro" id="IPR019007">
    <property type="entry name" value="Wbp11/ELF5/Saf1_N"/>
</dbReference>
<evidence type="ECO:0000259" key="2">
    <source>
        <dbReference type="Pfam" id="PF09429"/>
    </source>
</evidence>
<proteinExistence type="predicted"/>
<feature type="compositionally biased region" description="Basic and acidic residues" evidence="1">
    <location>
        <begin position="35"/>
        <end position="47"/>
    </location>
</feature>
<evidence type="ECO:0000313" key="3">
    <source>
        <dbReference type="EMBL" id="KAF2453433.1"/>
    </source>
</evidence>
<evidence type="ECO:0000256" key="1">
    <source>
        <dbReference type="SAM" id="MobiDB-lite"/>
    </source>
</evidence>
<dbReference type="GO" id="GO:0006396">
    <property type="term" value="P:RNA processing"/>
    <property type="evidence" value="ECO:0007669"/>
    <property type="project" value="InterPro"/>
</dbReference>
<feature type="region of interest" description="Disordered" evidence="1">
    <location>
        <begin position="221"/>
        <end position="273"/>
    </location>
</feature>
<feature type="region of interest" description="Disordered" evidence="1">
    <location>
        <begin position="86"/>
        <end position="201"/>
    </location>
</feature>
<keyword evidence="4" id="KW-1185">Reference proteome</keyword>
<feature type="compositionally biased region" description="Basic and acidic residues" evidence="1">
    <location>
        <begin position="98"/>
        <end position="107"/>
    </location>
</feature>
<gene>
    <name evidence="3" type="ORF">BDY21DRAFT_355853</name>
</gene>
<protein>
    <submittedName>
        <fullName evidence="3">WW domain binding protein 11-domain-containing protein</fullName>
    </submittedName>
</protein>
<accession>A0A6A6NQ42</accession>
<evidence type="ECO:0000313" key="4">
    <source>
        <dbReference type="Proteomes" id="UP000799766"/>
    </source>
</evidence>
<dbReference type="OrthoDB" id="5597581at2759"/>
<dbReference type="Proteomes" id="UP000799766">
    <property type="component" value="Unassembled WGS sequence"/>
</dbReference>
<reference evidence="3" key="1">
    <citation type="journal article" date="2020" name="Stud. Mycol.">
        <title>101 Dothideomycetes genomes: a test case for predicting lifestyles and emergence of pathogens.</title>
        <authorList>
            <person name="Haridas S."/>
            <person name="Albert R."/>
            <person name="Binder M."/>
            <person name="Bloem J."/>
            <person name="Labutti K."/>
            <person name="Salamov A."/>
            <person name="Andreopoulos B."/>
            <person name="Baker S."/>
            <person name="Barry K."/>
            <person name="Bills G."/>
            <person name="Bluhm B."/>
            <person name="Cannon C."/>
            <person name="Castanera R."/>
            <person name="Culley D."/>
            <person name="Daum C."/>
            <person name="Ezra D."/>
            <person name="Gonzalez J."/>
            <person name="Henrissat B."/>
            <person name="Kuo A."/>
            <person name="Liang C."/>
            <person name="Lipzen A."/>
            <person name="Lutzoni F."/>
            <person name="Magnuson J."/>
            <person name="Mondo S."/>
            <person name="Nolan M."/>
            <person name="Ohm R."/>
            <person name="Pangilinan J."/>
            <person name="Park H.-J."/>
            <person name="Ramirez L."/>
            <person name="Alfaro M."/>
            <person name="Sun H."/>
            <person name="Tritt A."/>
            <person name="Yoshinaga Y."/>
            <person name="Zwiers L.-H."/>
            <person name="Turgeon B."/>
            <person name="Goodwin S."/>
            <person name="Spatafora J."/>
            <person name="Crous P."/>
            <person name="Grigoriev I."/>
        </authorList>
    </citation>
    <scope>NUCLEOTIDE SEQUENCE</scope>
    <source>
        <strain evidence="3">ATCC 16933</strain>
    </source>
</reference>
<feature type="region of interest" description="Disordered" evidence="1">
    <location>
        <begin position="1"/>
        <end position="47"/>
    </location>
</feature>
<organism evidence="3 4">
    <name type="scientific">Lineolata rhizophorae</name>
    <dbReference type="NCBI Taxonomy" id="578093"/>
    <lineage>
        <taxon>Eukaryota</taxon>
        <taxon>Fungi</taxon>
        <taxon>Dikarya</taxon>
        <taxon>Ascomycota</taxon>
        <taxon>Pezizomycotina</taxon>
        <taxon>Dothideomycetes</taxon>
        <taxon>Dothideomycetes incertae sedis</taxon>
        <taxon>Lineolatales</taxon>
        <taxon>Lineolataceae</taxon>
        <taxon>Lineolata</taxon>
    </lineage>
</organism>